<dbReference type="GO" id="GO:0016791">
    <property type="term" value="F:phosphatase activity"/>
    <property type="evidence" value="ECO:0007669"/>
    <property type="project" value="TreeGrafter"/>
</dbReference>
<dbReference type="SUPFAM" id="SSF56784">
    <property type="entry name" value="HAD-like"/>
    <property type="match status" value="1"/>
</dbReference>
<protein>
    <submittedName>
        <fullName evidence="1">HAD family phosphatase</fullName>
    </submittedName>
</protein>
<dbReference type="InterPro" id="IPR023214">
    <property type="entry name" value="HAD_sf"/>
</dbReference>
<proteinExistence type="predicted"/>
<dbReference type="Gene3D" id="3.40.50.1000">
    <property type="entry name" value="HAD superfamily/HAD-like"/>
    <property type="match status" value="1"/>
</dbReference>
<dbReference type="PANTHER" id="PTHR10000:SF8">
    <property type="entry name" value="HAD SUPERFAMILY HYDROLASE-LIKE, TYPE 3"/>
    <property type="match status" value="1"/>
</dbReference>
<dbReference type="Proteomes" id="UP000320679">
    <property type="component" value="Unassembled WGS sequence"/>
</dbReference>
<dbReference type="GO" id="GO:0000287">
    <property type="term" value="F:magnesium ion binding"/>
    <property type="evidence" value="ECO:0007669"/>
    <property type="project" value="TreeGrafter"/>
</dbReference>
<reference evidence="1 2" key="1">
    <citation type="submission" date="2019-03" db="EMBL/GenBank/DDBJ databases">
        <title>Metabolic potential of uncultured bacteria and archaea associated with petroleum seepage in deep-sea sediments.</title>
        <authorList>
            <person name="Dong X."/>
            <person name="Hubert C."/>
        </authorList>
    </citation>
    <scope>NUCLEOTIDE SEQUENCE [LARGE SCALE GENOMIC DNA]</scope>
    <source>
        <strain evidence="1">E29_bin78</strain>
    </source>
</reference>
<dbReference type="InterPro" id="IPR036412">
    <property type="entry name" value="HAD-like_sf"/>
</dbReference>
<dbReference type="PANTHER" id="PTHR10000">
    <property type="entry name" value="PHOSPHOSERINE PHOSPHATASE"/>
    <property type="match status" value="1"/>
</dbReference>
<evidence type="ECO:0000313" key="2">
    <source>
        <dbReference type="Proteomes" id="UP000320679"/>
    </source>
</evidence>
<dbReference type="Gene3D" id="3.90.1070.10">
    <property type="match status" value="1"/>
</dbReference>
<dbReference type="AlphaFoldDB" id="A0A523UZQ8"/>
<comment type="caution">
    <text evidence="1">The sequence shown here is derived from an EMBL/GenBank/DDBJ whole genome shotgun (WGS) entry which is preliminary data.</text>
</comment>
<evidence type="ECO:0000313" key="1">
    <source>
        <dbReference type="EMBL" id="TET47950.1"/>
    </source>
</evidence>
<gene>
    <name evidence="1" type="ORF">E3J59_01400</name>
</gene>
<dbReference type="EMBL" id="SOJK01000063">
    <property type="protein sequence ID" value="TET47950.1"/>
    <property type="molecule type" value="Genomic_DNA"/>
</dbReference>
<sequence>MRTENLEEIERRLTRIKVIYTDIDGTLVGPGGSLFTDPDGTLTLKMARAVLKALEAGIDVFMVSGRTGERLKTIARILGFRNYAAELGSEIIYDLGSKVIHNIKDIDLKKGQQPLDWIKERGALDLIFEEFPGKIRYHTPFSETCQNSALLIGNVEVKRANQILTEHGLAALRLADNGLISPVPDFPHPHCYHLLPASAGKRSAVKKDKEIRGLRTEELVGIGESIEDIEISSEVGIYFVVRNGAEEDARVMRTANEQKNVFLLDYRMGLAWAEAIDILERLGKI</sequence>
<accession>A0A523UZQ8</accession>
<name>A0A523UZQ8_UNCAE</name>
<organism evidence="1 2">
    <name type="scientific">Aerophobetes bacterium</name>
    <dbReference type="NCBI Taxonomy" id="2030807"/>
    <lineage>
        <taxon>Bacteria</taxon>
        <taxon>Candidatus Aerophobota</taxon>
    </lineage>
</organism>
<dbReference type="GO" id="GO:0005829">
    <property type="term" value="C:cytosol"/>
    <property type="evidence" value="ECO:0007669"/>
    <property type="project" value="TreeGrafter"/>
</dbReference>
<dbReference type="Pfam" id="PF08282">
    <property type="entry name" value="Hydrolase_3"/>
    <property type="match status" value="1"/>
</dbReference>